<evidence type="ECO:0000256" key="12">
    <source>
        <dbReference type="RuleBase" id="RU367136"/>
    </source>
</evidence>
<evidence type="ECO:0000256" key="9">
    <source>
        <dbReference type="ARBA" id="ARBA00023136"/>
    </source>
</evidence>
<comment type="function">
    <text evidence="1 12">Mannosylates Man(2)GlcNAc(2)-dolichol diphosphate and Man(1)GlcNAc(2)-dolichol diphosphate to form Man(3)GlcNAc(2)-dolichol diphosphate.</text>
</comment>
<dbReference type="Gene3D" id="3.40.50.2000">
    <property type="entry name" value="Glycogen Phosphorylase B"/>
    <property type="match status" value="2"/>
</dbReference>
<keyword evidence="9 12" id="KW-0472">Membrane</keyword>
<evidence type="ECO:0000313" key="15">
    <source>
        <dbReference type="EMBL" id="PLB38039.1"/>
    </source>
</evidence>
<evidence type="ECO:0000256" key="4">
    <source>
        <dbReference type="ARBA" id="ARBA00022676"/>
    </source>
</evidence>
<dbReference type="InterPro" id="IPR027054">
    <property type="entry name" value="ALG2"/>
</dbReference>
<comment type="catalytic activity">
    <reaction evidence="10 12">
        <text>a beta-D-Man-(1-&gt;4)-beta-D-GlcNAc-(1-&gt;4)-alpha-D-GlcNAc-diphospho-di-trans,poly-cis-dolichol + GDP-alpha-D-mannose = an alpha-D-Man-(1-&gt;3)-beta-D-Man-(1-&gt;4)-beta-D-GlcNAc-(1-&gt;4)-alpha-D-GlcNAc-diphospho-di-trans,poly-cis-dolichol + GDP + H(+)</text>
        <dbReference type="Rhea" id="RHEA:29515"/>
        <dbReference type="Rhea" id="RHEA-COMP:19511"/>
        <dbReference type="Rhea" id="RHEA-COMP:19513"/>
        <dbReference type="ChEBI" id="CHEBI:15378"/>
        <dbReference type="ChEBI" id="CHEBI:57527"/>
        <dbReference type="ChEBI" id="CHEBI:58189"/>
        <dbReference type="ChEBI" id="CHEBI:58472"/>
        <dbReference type="ChEBI" id="CHEBI:132510"/>
        <dbReference type="EC" id="2.4.1.132"/>
    </reaction>
    <physiologicalReaction direction="left-to-right" evidence="10 12">
        <dbReference type="Rhea" id="RHEA:29516"/>
    </physiologicalReaction>
</comment>
<comment type="catalytic activity">
    <reaction evidence="11 12">
        <text>an alpha-D-Man-(1-&gt;3)-beta-D-Man-(1-&gt;4)-beta-D-GlcNAc-(1-&gt;4)-alpha-D-GlcNAc-diphospho-di-trans,poly-cis-dolichol + GDP-alpha-D-mannose = an alpha-D-Man-(1-&gt;3)-[alpha-D-Man-(1-&gt;6)]-beta-D-Man-(1-&gt;4)-beta-D-GlcNAc-(1-&gt;4)-alpha-D-GlcNAc-diphospho-di-trans,poly-cis-dolichol + GDP + H(+)</text>
        <dbReference type="Rhea" id="RHEA:29519"/>
        <dbReference type="Rhea" id="RHEA-COMP:19513"/>
        <dbReference type="Rhea" id="RHEA-COMP:19515"/>
        <dbReference type="ChEBI" id="CHEBI:15378"/>
        <dbReference type="ChEBI" id="CHEBI:57527"/>
        <dbReference type="ChEBI" id="CHEBI:58189"/>
        <dbReference type="ChEBI" id="CHEBI:132510"/>
        <dbReference type="ChEBI" id="CHEBI:132511"/>
        <dbReference type="EC" id="2.4.1.257"/>
    </reaction>
    <physiologicalReaction direction="left-to-right" evidence="11 12">
        <dbReference type="Rhea" id="RHEA:29520"/>
    </physiologicalReaction>
</comment>
<evidence type="ECO:0000256" key="11">
    <source>
        <dbReference type="ARBA" id="ARBA00045104"/>
    </source>
</evidence>
<evidence type="ECO:0000256" key="10">
    <source>
        <dbReference type="ARBA" id="ARBA00045103"/>
    </source>
</evidence>
<keyword evidence="8 12" id="KW-1133">Transmembrane helix</keyword>
<dbReference type="OrthoDB" id="448893at2759"/>
<dbReference type="EMBL" id="KZ559138">
    <property type="protein sequence ID" value="PLB38039.1"/>
    <property type="molecule type" value="Genomic_DNA"/>
</dbReference>
<dbReference type="SUPFAM" id="SSF53756">
    <property type="entry name" value="UDP-Glycosyltransferase/glycogen phosphorylase"/>
    <property type="match status" value="1"/>
</dbReference>
<sequence>MPPPHPKVVIIHPDLGIGGAERLIIDVALALKNRGHEVTIYTSHCDPTHCFEEARDGTLDVRVRGNTAFPAHVCGRLYVLMAILRQLHLTVSVLRELAAEQDNIFIIDQVPACIPILRALGPRQQQPSTKQRILFYCHFPDQLLSRRSEGSRLLQLAKHLYRYPFDHFEGWAMSAADQVVANSRFTRGVIASVFGAGRLGDVRVVYPCVDIDTFTGGKEKDSQTDDDEAAQPLWDGLKIFLSINRFERKKDLGLAIRAYHGLGAEGRQGTRLVIAGGYDNRVPENVEYKHELEALCTKLGLETATAQSMITALGIPNTVDVLFLPSVPTGFRDTLLAQARLLVYTPINEHFGIVPVEAMRAGVPVLASNTGGPLETVVEGETGWLRDATRAEEWTDVMREVLGWRQEDGKAARMAATARERVRGAFSLTAMGDSLEREIEGMLGRERRPFDGLGVVAVGVLLGVLAVLYFLYRL</sequence>
<evidence type="ECO:0000256" key="3">
    <source>
        <dbReference type="ARBA" id="ARBA00004922"/>
    </source>
</evidence>
<name>A0A2I2FBM6_ASPCN</name>
<evidence type="ECO:0000313" key="16">
    <source>
        <dbReference type="Proteomes" id="UP000234585"/>
    </source>
</evidence>
<evidence type="ECO:0000256" key="7">
    <source>
        <dbReference type="ARBA" id="ARBA00022824"/>
    </source>
</evidence>
<evidence type="ECO:0000256" key="1">
    <source>
        <dbReference type="ARBA" id="ARBA00003142"/>
    </source>
</evidence>
<dbReference type="PANTHER" id="PTHR45918:SF1">
    <property type="entry name" value="ALPHA-1,3_1,6-MANNOSYLTRANSFERASE ALG2"/>
    <property type="match status" value="1"/>
</dbReference>
<accession>A0A2I2FBM6</accession>
<reference evidence="15 16" key="1">
    <citation type="submission" date="2017-12" db="EMBL/GenBank/DDBJ databases">
        <authorList>
            <consortium name="DOE Joint Genome Institute"/>
            <person name="Haridas S."/>
            <person name="Kjaerbolling I."/>
            <person name="Vesth T.C."/>
            <person name="Frisvad J.C."/>
            <person name="Nybo J.L."/>
            <person name="Theobald S."/>
            <person name="Kuo A."/>
            <person name="Bowyer P."/>
            <person name="Matsuda Y."/>
            <person name="Mondo S."/>
            <person name="Lyhne E.K."/>
            <person name="Kogle M.E."/>
            <person name="Clum A."/>
            <person name="Lipzen A."/>
            <person name="Salamov A."/>
            <person name="Ngan C.Y."/>
            <person name="Daum C."/>
            <person name="Chiniquy J."/>
            <person name="Barry K."/>
            <person name="LaButti K."/>
            <person name="Simmons B.A."/>
            <person name="Magnuson J.K."/>
            <person name="Mortensen U.H."/>
            <person name="Larsen T.O."/>
            <person name="Grigoriev I.V."/>
            <person name="Baker S.E."/>
            <person name="Andersen M.R."/>
            <person name="Nordberg H.P."/>
            <person name="Cantor M.N."/>
            <person name="Hua S.X."/>
        </authorList>
    </citation>
    <scope>NUCLEOTIDE SEQUENCE [LARGE SCALE GENOMIC DNA]</scope>
    <source>
        <strain evidence="15 16">CBS 102.13</strain>
    </source>
</reference>
<dbReference type="EC" id="2.4.1.132" evidence="12"/>
<comment type="similarity">
    <text evidence="12">Belongs to the glycosyltransferase group 1 family.</text>
</comment>
<keyword evidence="7 12" id="KW-0256">Endoplasmic reticulum</keyword>
<dbReference type="AlphaFoldDB" id="A0A2I2FBM6"/>
<gene>
    <name evidence="15" type="ORF">BDW47DRAFT_125743</name>
</gene>
<evidence type="ECO:0000256" key="5">
    <source>
        <dbReference type="ARBA" id="ARBA00022679"/>
    </source>
</evidence>
<dbReference type="EC" id="2.4.1.257" evidence="12"/>
<protein>
    <recommendedName>
        <fullName evidence="12">Alpha-1,3/1,6-mannosyltransferase ALG2</fullName>
        <ecNumber evidence="12">2.4.1.132</ecNumber>
        <ecNumber evidence="12">2.4.1.257</ecNumber>
    </recommendedName>
    <alternativeName>
        <fullName evidence="12">GDP-Man:Man(1)GlcNAc(2)-PP-Dol alpha-1,3-mannosyltransferase</fullName>
    </alternativeName>
</protein>
<organism evidence="15 16">
    <name type="scientific">Aspergillus candidus</name>
    <dbReference type="NCBI Taxonomy" id="41067"/>
    <lineage>
        <taxon>Eukaryota</taxon>
        <taxon>Fungi</taxon>
        <taxon>Dikarya</taxon>
        <taxon>Ascomycota</taxon>
        <taxon>Pezizomycotina</taxon>
        <taxon>Eurotiomycetes</taxon>
        <taxon>Eurotiomycetidae</taxon>
        <taxon>Eurotiales</taxon>
        <taxon>Aspergillaceae</taxon>
        <taxon>Aspergillus</taxon>
        <taxon>Aspergillus subgen. Circumdati</taxon>
    </lineage>
</organism>
<dbReference type="Pfam" id="PF13439">
    <property type="entry name" value="Glyco_transf_4"/>
    <property type="match status" value="1"/>
</dbReference>
<dbReference type="STRING" id="41067.A0A2I2FBM6"/>
<dbReference type="GeneID" id="36523597"/>
<evidence type="ECO:0000256" key="6">
    <source>
        <dbReference type="ARBA" id="ARBA00022692"/>
    </source>
</evidence>
<feature type="domain" description="Glycosyltransferase subfamily 4-like N-terminal" evidence="14">
    <location>
        <begin position="17"/>
        <end position="212"/>
    </location>
</feature>
<evidence type="ECO:0000256" key="2">
    <source>
        <dbReference type="ARBA" id="ARBA00004586"/>
    </source>
</evidence>
<keyword evidence="4 12" id="KW-0328">Glycosyltransferase</keyword>
<dbReference type="Proteomes" id="UP000234585">
    <property type="component" value="Unassembled WGS sequence"/>
</dbReference>
<evidence type="ECO:0000259" key="13">
    <source>
        <dbReference type="Pfam" id="PF00534"/>
    </source>
</evidence>
<evidence type="ECO:0000259" key="14">
    <source>
        <dbReference type="Pfam" id="PF13439"/>
    </source>
</evidence>
<feature type="domain" description="Glycosyl transferase family 1" evidence="13">
    <location>
        <begin position="230"/>
        <end position="420"/>
    </location>
</feature>
<keyword evidence="5 12" id="KW-0808">Transferase</keyword>
<dbReference type="Pfam" id="PF00534">
    <property type="entry name" value="Glycos_transf_1"/>
    <property type="match status" value="1"/>
</dbReference>
<evidence type="ECO:0000256" key="8">
    <source>
        <dbReference type="ARBA" id="ARBA00022989"/>
    </source>
</evidence>
<dbReference type="CDD" id="cd03805">
    <property type="entry name" value="GT4_ALG2-like"/>
    <property type="match status" value="1"/>
</dbReference>
<dbReference type="UniPathway" id="UPA00378"/>
<dbReference type="GO" id="GO:0004378">
    <property type="term" value="F:GDP-Man:Man(1)GlcNAc(2)-PP-Dol alpha-1,3-mannosyltransferase activity"/>
    <property type="evidence" value="ECO:0007669"/>
    <property type="project" value="UniProtKB-UniRule"/>
</dbReference>
<dbReference type="GO" id="GO:0102704">
    <property type="term" value="F:GDP-Man:Man(2)GlcNAc(2)-PP-Dol alpha-1,6-mannosyltransferase activity"/>
    <property type="evidence" value="ECO:0007669"/>
    <property type="project" value="UniProtKB-UniRule"/>
</dbReference>
<dbReference type="InterPro" id="IPR001296">
    <property type="entry name" value="Glyco_trans_1"/>
</dbReference>
<proteinExistence type="inferred from homology"/>
<dbReference type="RefSeq" id="XP_024672051.1">
    <property type="nucleotide sequence ID" value="XM_024816437.1"/>
</dbReference>
<feature type="transmembrane region" description="Helical" evidence="12">
    <location>
        <begin position="452"/>
        <end position="472"/>
    </location>
</feature>
<comment type="subcellular location">
    <subcellularLocation>
        <location evidence="2 12">Endoplasmic reticulum membrane</location>
    </subcellularLocation>
</comment>
<keyword evidence="16" id="KW-1185">Reference proteome</keyword>
<dbReference type="GO" id="GO:0005789">
    <property type="term" value="C:endoplasmic reticulum membrane"/>
    <property type="evidence" value="ECO:0007669"/>
    <property type="project" value="UniProtKB-SubCell"/>
</dbReference>
<keyword evidence="6 12" id="KW-0812">Transmembrane</keyword>
<dbReference type="InterPro" id="IPR028098">
    <property type="entry name" value="Glyco_trans_4-like_N"/>
</dbReference>
<comment type="pathway">
    <text evidence="3 12">Protein modification; protein glycosylation.</text>
</comment>
<dbReference type="PANTHER" id="PTHR45918">
    <property type="entry name" value="ALPHA-1,3/1,6-MANNOSYLTRANSFERASE ALG2"/>
    <property type="match status" value="1"/>
</dbReference>